<dbReference type="InterPro" id="IPR032466">
    <property type="entry name" value="Metal_Hydrolase"/>
</dbReference>
<dbReference type="SUPFAM" id="SSF51556">
    <property type="entry name" value="Metallo-dependent hydrolases"/>
    <property type="match status" value="1"/>
</dbReference>
<dbReference type="PANTHER" id="PTHR22642">
    <property type="entry name" value="IMIDAZOLONEPROPIONASE"/>
    <property type="match status" value="1"/>
</dbReference>
<dbReference type="InterPro" id="IPR033932">
    <property type="entry name" value="YtcJ-like"/>
</dbReference>
<name>A0ABW2PUQ3_9BACL</name>
<keyword evidence="2" id="KW-0378">Hydrolase</keyword>
<dbReference type="InterPro" id="IPR011059">
    <property type="entry name" value="Metal-dep_hydrolase_composite"/>
</dbReference>
<dbReference type="RefSeq" id="WP_380965272.1">
    <property type="nucleotide sequence ID" value="NZ_JBHTCO010000005.1"/>
</dbReference>
<dbReference type="Proteomes" id="UP001596505">
    <property type="component" value="Unassembled WGS sequence"/>
</dbReference>
<feature type="domain" description="Amidohydrolase 3" evidence="1">
    <location>
        <begin position="54"/>
        <end position="546"/>
    </location>
</feature>
<dbReference type="CDD" id="cd01300">
    <property type="entry name" value="YtcJ_like"/>
    <property type="match status" value="1"/>
</dbReference>
<keyword evidence="3" id="KW-1185">Reference proteome</keyword>
<sequence>MAKADLLITNANILTLDSTNRKAGSLAVTDGRISGIWSESEPPRNAVEVTPETEVINLKGETLIPGFIETHNHILGYSQFRKQVDCSSPLNQNIDDIIKNINHKANQTPAGKWVLGQGYDDTLLADNRHPTREDLDKAAPDHPVLVRHASGHIAVANSKALELASLNEKVPDPQGGHYGKYDNGQLNGVIYEMSAMKPLSEVLPKPTKEDLINDLGEAAKDYMAQGITMNSDAAIGLMGSGEDLDVHLEAAEKGINPMRAQLLIMHHLLREDGPFAGYTAEQLDEEIRSRSNGRARLDSAKMFQDGSIQGLTGALRKPYYCDENLYGDLYHNQEDFNKEVLDLHKRGFRIATHGNGDRAIGSIIEAYTNALDDTPKTDHRHRIEHVQTATPEDLDVMQKYHIAGSFFINHVYYYGDRHKRIFLGPERAARISPLKDAVRRGLLFTLHSDCPVTPISPLHLIWAAVNRITREGEVLGAEQRIDALTALRTMTIDGARLNFDEEHSGSIEIGKRADFAVLESDPIDINPKDIKDIPIKATFIDGKIVYGQKGF</sequence>
<dbReference type="EMBL" id="JBHTCO010000005">
    <property type="protein sequence ID" value="MFC7392864.1"/>
    <property type="molecule type" value="Genomic_DNA"/>
</dbReference>
<evidence type="ECO:0000313" key="2">
    <source>
        <dbReference type="EMBL" id="MFC7392864.1"/>
    </source>
</evidence>
<dbReference type="GO" id="GO:0016787">
    <property type="term" value="F:hydrolase activity"/>
    <property type="evidence" value="ECO:0007669"/>
    <property type="project" value="UniProtKB-KW"/>
</dbReference>
<dbReference type="Gene3D" id="3.10.310.70">
    <property type="match status" value="1"/>
</dbReference>
<dbReference type="Gene3D" id="2.30.40.10">
    <property type="entry name" value="Urease, subunit C, domain 1"/>
    <property type="match status" value="1"/>
</dbReference>
<accession>A0ABW2PUQ3</accession>
<dbReference type="EC" id="3.5.-.-" evidence="2"/>
<dbReference type="SUPFAM" id="SSF51338">
    <property type="entry name" value="Composite domain of metallo-dependent hydrolases"/>
    <property type="match status" value="1"/>
</dbReference>
<dbReference type="Pfam" id="PF07969">
    <property type="entry name" value="Amidohydro_3"/>
    <property type="match status" value="1"/>
</dbReference>
<gene>
    <name evidence="2" type="ORF">ACFQRG_07665</name>
</gene>
<proteinExistence type="predicted"/>
<dbReference type="InterPro" id="IPR013108">
    <property type="entry name" value="Amidohydro_3"/>
</dbReference>
<protein>
    <submittedName>
        <fullName evidence="2">Amidohydrolase</fullName>
        <ecNumber evidence="2">3.5.-.-</ecNumber>
    </submittedName>
</protein>
<evidence type="ECO:0000313" key="3">
    <source>
        <dbReference type="Proteomes" id="UP001596505"/>
    </source>
</evidence>
<organism evidence="2 3">
    <name type="scientific">Scopulibacillus cellulosilyticus</name>
    <dbReference type="NCBI Taxonomy" id="2665665"/>
    <lineage>
        <taxon>Bacteria</taxon>
        <taxon>Bacillati</taxon>
        <taxon>Bacillota</taxon>
        <taxon>Bacilli</taxon>
        <taxon>Bacillales</taxon>
        <taxon>Sporolactobacillaceae</taxon>
        <taxon>Scopulibacillus</taxon>
    </lineage>
</organism>
<reference evidence="3" key="1">
    <citation type="journal article" date="2019" name="Int. J. Syst. Evol. Microbiol.">
        <title>The Global Catalogue of Microorganisms (GCM) 10K type strain sequencing project: providing services to taxonomists for standard genome sequencing and annotation.</title>
        <authorList>
            <consortium name="The Broad Institute Genomics Platform"/>
            <consortium name="The Broad Institute Genome Sequencing Center for Infectious Disease"/>
            <person name="Wu L."/>
            <person name="Ma J."/>
        </authorList>
    </citation>
    <scope>NUCLEOTIDE SEQUENCE [LARGE SCALE GENOMIC DNA]</scope>
    <source>
        <strain evidence="3">CGMCC 1.16305</strain>
    </source>
</reference>
<comment type="caution">
    <text evidence="2">The sequence shown here is derived from an EMBL/GenBank/DDBJ whole genome shotgun (WGS) entry which is preliminary data.</text>
</comment>
<evidence type="ECO:0000259" key="1">
    <source>
        <dbReference type="Pfam" id="PF07969"/>
    </source>
</evidence>
<dbReference type="Gene3D" id="3.20.20.140">
    <property type="entry name" value="Metal-dependent hydrolases"/>
    <property type="match status" value="1"/>
</dbReference>
<dbReference type="PANTHER" id="PTHR22642:SF2">
    <property type="entry name" value="PROTEIN LONG AFTER FAR-RED 3"/>
    <property type="match status" value="1"/>
</dbReference>